<evidence type="ECO:0000313" key="1">
    <source>
        <dbReference type="EMBL" id="QEL18882.1"/>
    </source>
</evidence>
<dbReference type="KEGG" id="lrs:PX52LOC_05925"/>
<dbReference type="RefSeq" id="WP_149113329.1">
    <property type="nucleotide sequence ID" value="NZ_CP042425.1"/>
</dbReference>
<dbReference type="EMBL" id="CP042425">
    <property type="protein sequence ID" value="QEL18882.1"/>
    <property type="molecule type" value="Genomic_DNA"/>
</dbReference>
<organism evidence="1 2">
    <name type="scientific">Limnoglobus roseus</name>
    <dbReference type="NCBI Taxonomy" id="2598579"/>
    <lineage>
        <taxon>Bacteria</taxon>
        <taxon>Pseudomonadati</taxon>
        <taxon>Planctomycetota</taxon>
        <taxon>Planctomycetia</taxon>
        <taxon>Gemmatales</taxon>
        <taxon>Gemmataceae</taxon>
        <taxon>Limnoglobus</taxon>
    </lineage>
</organism>
<proteinExistence type="predicted"/>
<reference evidence="2" key="1">
    <citation type="submission" date="2019-08" db="EMBL/GenBank/DDBJ databases">
        <title>Limnoglobus roseus gen. nov., sp. nov., a novel freshwater planctomycete with a giant genome from the family Gemmataceae.</title>
        <authorList>
            <person name="Kulichevskaya I.S."/>
            <person name="Naumoff D.G."/>
            <person name="Miroshnikov K."/>
            <person name="Ivanova A."/>
            <person name="Philippov D.A."/>
            <person name="Hakobyan A."/>
            <person name="Rijpstra I.C."/>
            <person name="Sinninghe Damste J.S."/>
            <person name="Liesack W."/>
            <person name="Dedysh S.N."/>
        </authorList>
    </citation>
    <scope>NUCLEOTIDE SEQUENCE [LARGE SCALE GENOMIC DNA]</scope>
    <source>
        <strain evidence="2">PX52</strain>
    </source>
</reference>
<evidence type="ECO:0000313" key="2">
    <source>
        <dbReference type="Proteomes" id="UP000324974"/>
    </source>
</evidence>
<dbReference type="AlphaFoldDB" id="A0A5C1AMC7"/>
<sequence length="108" mass="11991">MTQEVTKAGIARTPIGGMSLGEVAAYMGVTSATVRNWIHGIRCGGQVVKLAAFAVGSRDRVTEEALAQFQQECFETRHGEPPQKFESGKQRGERLDYWERLARRFCGD</sequence>
<keyword evidence="2" id="KW-1185">Reference proteome</keyword>
<gene>
    <name evidence="1" type="ORF">PX52LOC_05925</name>
</gene>
<protein>
    <submittedName>
        <fullName evidence="1">Uncharacterized protein</fullName>
    </submittedName>
</protein>
<dbReference type="Proteomes" id="UP000324974">
    <property type="component" value="Chromosome"/>
</dbReference>
<name>A0A5C1AMC7_9BACT</name>
<accession>A0A5C1AMC7</accession>